<comment type="caution">
    <text evidence="1">The sequence shown here is derived from an EMBL/GenBank/DDBJ whole genome shotgun (WGS) entry which is preliminary data.</text>
</comment>
<proteinExistence type="predicted"/>
<dbReference type="EMBL" id="CAJJDP010000020">
    <property type="protein sequence ID" value="CAD8148193.1"/>
    <property type="molecule type" value="Genomic_DNA"/>
</dbReference>
<evidence type="ECO:0000313" key="2">
    <source>
        <dbReference type="Proteomes" id="UP000683925"/>
    </source>
</evidence>
<sequence length="729" mass="84090">MKNLIGRAPQSKKVQSYPITLLDGTSSMNFEYEAILKAHQKNFDDLKDQQLKIQFTEDVHDFEPFMAAGSGDITKAFKYVLNKLLSEEFPQHITIIFISDGDEKFILNELEELIQKIKEKKYQIQFVSISIGKWFPNTISNQLRAQLHNTEFIEPIYHHDKNPERTEDEMFNFFDYTFQIIRSQSLVYQDLLETDKEVKLTLISNPQNTLPAGALFISEEQVSINGQPIEPSNDIKDKKDILVKSAQQALILFASEVDEKALENFQTIKEFSDLVVNEAKQDNQQQGQTEQEQKLDIQFNNAMLIVNQFAVGDVDLDQCTPSTLTDLQAKLSDPDASAGIQLIAQQISVSDNLKDLEPDNINAIQKKKLKNVGCYARAQAKMKQIQQLQQTYESAQITMAKEIIINGLKKYKSLFNQNQQQQDVREILNEYYKSTLIELDSVFERVQLAKVDEESYDLLKELNLMMKEIDSVRLIKKALPPKEAIKILDNVLAHAGIGIQQSMAIPDINDEFDFLPESLKSQIRPENDERENFVVAIFDNNDSMKNEIDSAIQNFNQEFSQIEIIKLFWQNTKFSLFDSQQQYSSLVDIFKQFEEKNYALKTKKICICLITDGQNDYSKLHKQLKSLKPNKYLIKLSYVTIGSSFHFQITNELDRMMQSRNLKGKPLVLNVPRQKTVGNFKGQISQLTNSTTALNIDSHFAKRFQDLKNHLFPQAQVEKQKWNNKSQIY</sequence>
<dbReference type="AlphaFoldDB" id="A0A8S1T7I1"/>
<evidence type="ECO:0000313" key="1">
    <source>
        <dbReference type="EMBL" id="CAD8148193.1"/>
    </source>
</evidence>
<reference evidence="1" key="1">
    <citation type="submission" date="2021-01" db="EMBL/GenBank/DDBJ databases">
        <authorList>
            <consortium name="Genoscope - CEA"/>
            <person name="William W."/>
        </authorList>
    </citation>
    <scope>NUCLEOTIDE SEQUENCE</scope>
</reference>
<organism evidence="1 2">
    <name type="scientific">Paramecium octaurelia</name>
    <dbReference type="NCBI Taxonomy" id="43137"/>
    <lineage>
        <taxon>Eukaryota</taxon>
        <taxon>Sar</taxon>
        <taxon>Alveolata</taxon>
        <taxon>Ciliophora</taxon>
        <taxon>Intramacronucleata</taxon>
        <taxon>Oligohymenophorea</taxon>
        <taxon>Peniculida</taxon>
        <taxon>Parameciidae</taxon>
        <taxon>Paramecium</taxon>
    </lineage>
</organism>
<name>A0A8S1T7I1_PAROT</name>
<evidence type="ECO:0008006" key="3">
    <source>
        <dbReference type="Google" id="ProtNLM"/>
    </source>
</evidence>
<gene>
    <name evidence="1" type="ORF">POCTA_138.1.T0200405</name>
</gene>
<accession>A0A8S1T7I1</accession>
<keyword evidence="2" id="KW-1185">Reference proteome</keyword>
<dbReference type="OrthoDB" id="301128at2759"/>
<dbReference type="OMA" id="EMFNFFD"/>
<dbReference type="Proteomes" id="UP000683925">
    <property type="component" value="Unassembled WGS sequence"/>
</dbReference>
<protein>
    <recommendedName>
        <fullName evidence="3">VWFA domain-containing protein</fullName>
    </recommendedName>
</protein>